<reference evidence="1" key="1">
    <citation type="submission" date="2014-09" db="EMBL/GenBank/DDBJ databases">
        <authorList>
            <person name="Magalhaes I.L.F."/>
            <person name="Oliveira U."/>
            <person name="Santos F.R."/>
            <person name="Vidigal T.H.D.A."/>
            <person name="Brescovit A.D."/>
            <person name="Santos A.J."/>
        </authorList>
    </citation>
    <scope>NUCLEOTIDE SEQUENCE</scope>
    <source>
        <tissue evidence="1">Shoot tissue taken approximately 20 cm above the soil surface</tissue>
    </source>
</reference>
<accession>A0A0A9D164</accession>
<evidence type="ECO:0000313" key="1">
    <source>
        <dbReference type="EMBL" id="JAD82304.1"/>
    </source>
</evidence>
<dbReference type="EMBL" id="GBRH01215591">
    <property type="protein sequence ID" value="JAD82304.1"/>
    <property type="molecule type" value="Transcribed_RNA"/>
</dbReference>
<proteinExistence type="predicted"/>
<dbReference type="AlphaFoldDB" id="A0A0A9D164"/>
<sequence length="74" mass="7586">MVKEFTAVSSTVLILACRISSDRPSNAAMTFTACPGARCDTVLTTRFAPANSTFTSGRRTPPAAGSAACCLLAA</sequence>
<organism evidence="1">
    <name type="scientific">Arundo donax</name>
    <name type="common">Giant reed</name>
    <name type="synonym">Donax arundinaceus</name>
    <dbReference type="NCBI Taxonomy" id="35708"/>
    <lineage>
        <taxon>Eukaryota</taxon>
        <taxon>Viridiplantae</taxon>
        <taxon>Streptophyta</taxon>
        <taxon>Embryophyta</taxon>
        <taxon>Tracheophyta</taxon>
        <taxon>Spermatophyta</taxon>
        <taxon>Magnoliopsida</taxon>
        <taxon>Liliopsida</taxon>
        <taxon>Poales</taxon>
        <taxon>Poaceae</taxon>
        <taxon>PACMAD clade</taxon>
        <taxon>Arundinoideae</taxon>
        <taxon>Arundineae</taxon>
        <taxon>Arundo</taxon>
    </lineage>
</organism>
<reference evidence="1" key="2">
    <citation type="journal article" date="2015" name="Data Brief">
        <title>Shoot transcriptome of the giant reed, Arundo donax.</title>
        <authorList>
            <person name="Barrero R.A."/>
            <person name="Guerrero F.D."/>
            <person name="Moolhuijzen P."/>
            <person name="Goolsby J.A."/>
            <person name="Tidwell J."/>
            <person name="Bellgard S.E."/>
            <person name="Bellgard M.I."/>
        </authorList>
    </citation>
    <scope>NUCLEOTIDE SEQUENCE</scope>
    <source>
        <tissue evidence="1">Shoot tissue taken approximately 20 cm above the soil surface</tissue>
    </source>
</reference>
<protein>
    <submittedName>
        <fullName evidence="1">Uncharacterized protein</fullName>
    </submittedName>
</protein>
<dbReference type="PROSITE" id="PS51257">
    <property type="entry name" value="PROKAR_LIPOPROTEIN"/>
    <property type="match status" value="1"/>
</dbReference>
<name>A0A0A9D164_ARUDO</name>